<proteinExistence type="predicted"/>
<protein>
    <submittedName>
        <fullName evidence="1">Uncharacterized protein</fullName>
    </submittedName>
</protein>
<keyword evidence="2" id="KW-1185">Reference proteome</keyword>
<dbReference type="EMBL" id="AP025591">
    <property type="protein sequence ID" value="BDG05755.1"/>
    <property type="molecule type" value="Genomic_DNA"/>
</dbReference>
<name>A0ABM7X1U0_9BACT</name>
<evidence type="ECO:0000313" key="2">
    <source>
        <dbReference type="Proteomes" id="UP001162891"/>
    </source>
</evidence>
<evidence type="ECO:0000313" key="1">
    <source>
        <dbReference type="EMBL" id="BDG05755.1"/>
    </source>
</evidence>
<gene>
    <name evidence="1" type="ORF">AMOR_47510</name>
</gene>
<organism evidence="1 2">
    <name type="scientific">Anaeromyxobacter oryzae</name>
    <dbReference type="NCBI Taxonomy" id="2918170"/>
    <lineage>
        <taxon>Bacteria</taxon>
        <taxon>Pseudomonadati</taxon>
        <taxon>Myxococcota</taxon>
        <taxon>Myxococcia</taxon>
        <taxon>Myxococcales</taxon>
        <taxon>Cystobacterineae</taxon>
        <taxon>Anaeromyxobacteraceae</taxon>
        <taxon>Anaeromyxobacter</taxon>
    </lineage>
</organism>
<reference evidence="2" key="1">
    <citation type="journal article" date="2022" name="Int. J. Syst. Evol. Microbiol.">
        <title>Anaeromyxobacter oryzae sp. nov., Anaeromyxobacter diazotrophicus sp. nov. and Anaeromyxobacter paludicola sp. nov., isolated from paddy soils.</title>
        <authorList>
            <person name="Itoh H."/>
            <person name="Xu Z."/>
            <person name="Mise K."/>
            <person name="Masuda Y."/>
            <person name="Ushijima N."/>
            <person name="Hayakawa C."/>
            <person name="Shiratori Y."/>
            <person name="Senoo K."/>
        </authorList>
    </citation>
    <scope>NUCLEOTIDE SEQUENCE [LARGE SCALE GENOMIC DNA]</scope>
    <source>
        <strain evidence="2">Red232</strain>
    </source>
</reference>
<dbReference type="RefSeq" id="WP_248354855.1">
    <property type="nucleotide sequence ID" value="NZ_AP025591.1"/>
</dbReference>
<accession>A0ABM7X1U0</accession>
<dbReference type="Proteomes" id="UP001162891">
    <property type="component" value="Chromosome"/>
</dbReference>
<sequence length="68" mass="7352">MKNEELLREEELEPACSMGLVSTALATHRDAPGRFAWSARAPAREVTALLGGTDPLPPLCAEDFVFPV</sequence>